<dbReference type="EMBL" id="DVOG01000081">
    <property type="protein sequence ID" value="HIV04136.1"/>
    <property type="molecule type" value="Genomic_DNA"/>
</dbReference>
<accession>A0A9D1T1X3</accession>
<feature type="compositionally biased region" description="Low complexity" evidence="1">
    <location>
        <begin position="184"/>
        <end position="195"/>
    </location>
</feature>
<proteinExistence type="predicted"/>
<evidence type="ECO:0000313" key="3">
    <source>
        <dbReference type="Proteomes" id="UP000886812"/>
    </source>
</evidence>
<evidence type="ECO:0000256" key="1">
    <source>
        <dbReference type="SAM" id="MobiDB-lite"/>
    </source>
</evidence>
<protein>
    <recommendedName>
        <fullName evidence="4">TonB C-terminal domain-containing protein</fullName>
    </recommendedName>
</protein>
<sequence>MNSGTAGTIFSAALHAAAIGAALLLSARGGNEVVSAADPLLAILADADADPTKDAGLVGEARGPAEGVPDRNASPEASLPENDFSFSEMEALTRASEKALETPLPDPEPPAPVPAEARPAAPVPAKPVPAKASEEKKTRAPEKKPAAASPGKKSGSDTPKKMSFADWRKRNAGGKNVSSGRKTSGGSPSRVRVSGIDVSKIGVGGGSGARFGVPGGTGGNGGDGGRGIASAQQVYGAEIARKLEAHLDDVLTQSPLKLERAVSATVRLGVDASGNVRLLEVLGAADPQVRERVARAVARIGKFRRPPEGRAFEIQIPDVVLRPLL</sequence>
<feature type="region of interest" description="Disordered" evidence="1">
    <location>
        <begin position="96"/>
        <end position="195"/>
    </location>
</feature>
<feature type="compositionally biased region" description="Basic and acidic residues" evidence="1">
    <location>
        <begin position="132"/>
        <end position="145"/>
    </location>
</feature>
<organism evidence="2 3">
    <name type="scientific">Candidatus Spyradosoma merdigallinarum</name>
    <dbReference type="NCBI Taxonomy" id="2840950"/>
    <lineage>
        <taxon>Bacteria</taxon>
        <taxon>Pseudomonadati</taxon>
        <taxon>Verrucomicrobiota</taxon>
        <taxon>Opitutia</taxon>
        <taxon>Opitutia incertae sedis</taxon>
        <taxon>Candidatus Spyradosoma</taxon>
    </lineage>
</organism>
<reference evidence="2" key="1">
    <citation type="submission" date="2020-10" db="EMBL/GenBank/DDBJ databases">
        <authorList>
            <person name="Gilroy R."/>
        </authorList>
    </citation>
    <scope>NUCLEOTIDE SEQUENCE</scope>
    <source>
        <strain evidence="2">10669</strain>
    </source>
</reference>
<dbReference type="Proteomes" id="UP000886812">
    <property type="component" value="Unassembled WGS sequence"/>
</dbReference>
<gene>
    <name evidence="2" type="ORF">IAC75_03165</name>
</gene>
<reference evidence="2" key="2">
    <citation type="journal article" date="2021" name="PeerJ">
        <title>Extensive microbial diversity within the chicken gut microbiome revealed by metagenomics and culture.</title>
        <authorList>
            <person name="Gilroy R."/>
            <person name="Ravi A."/>
            <person name="Getino M."/>
            <person name="Pursley I."/>
            <person name="Horton D.L."/>
            <person name="Alikhan N.F."/>
            <person name="Baker D."/>
            <person name="Gharbi K."/>
            <person name="Hall N."/>
            <person name="Watson M."/>
            <person name="Adriaenssens E.M."/>
            <person name="Foster-Nyarko E."/>
            <person name="Jarju S."/>
            <person name="Secka A."/>
            <person name="Antonio M."/>
            <person name="Oren A."/>
            <person name="Chaudhuri R.R."/>
            <person name="La Ragione R."/>
            <person name="Hildebrand F."/>
            <person name="Pallen M.J."/>
        </authorList>
    </citation>
    <scope>NUCLEOTIDE SEQUENCE</scope>
    <source>
        <strain evidence="2">10669</strain>
    </source>
</reference>
<evidence type="ECO:0008006" key="4">
    <source>
        <dbReference type="Google" id="ProtNLM"/>
    </source>
</evidence>
<name>A0A9D1T1X3_9BACT</name>
<evidence type="ECO:0000313" key="2">
    <source>
        <dbReference type="EMBL" id="HIV04136.1"/>
    </source>
</evidence>
<feature type="region of interest" description="Disordered" evidence="1">
    <location>
        <begin position="54"/>
        <end position="82"/>
    </location>
</feature>
<dbReference type="AlphaFoldDB" id="A0A9D1T1X3"/>
<comment type="caution">
    <text evidence="2">The sequence shown here is derived from an EMBL/GenBank/DDBJ whole genome shotgun (WGS) entry which is preliminary data.</text>
</comment>
<feature type="compositionally biased region" description="Pro residues" evidence="1">
    <location>
        <begin position="104"/>
        <end position="113"/>
    </location>
</feature>